<reference evidence="2 3" key="1">
    <citation type="submission" date="2016-03" db="EMBL/GenBank/DDBJ databases">
        <title>EvidentialGene: Evidence-directed Construction of Genes on Genomes.</title>
        <authorList>
            <person name="Gilbert D.G."/>
            <person name="Choi J.-H."/>
            <person name="Mockaitis K."/>
            <person name="Colbourne J."/>
            <person name="Pfrender M."/>
        </authorList>
    </citation>
    <scope>NUCLEOTIDE SEQUENCE [LARGE SCALE GENOMIC DNA]</scope>
    <source>
        <strain evidence="2 3">Xinb3</strain>
        <tissue evidence="2">Complete organism</tissue>
    </source>
</reference>
<sequence>RTPRPDGHEQPPPALRRQAVPQGADARHRPQLHQGPDLLRPGQGADRPDRQFDAQLRPQSRDLSIRPGKGQGAAGRDGPEAQGRRHAGRHQDPGPALWRPLDPAGGIPARILPPRRRAGDGGEHRSRQLDPALHQLGLRHRLHVLLPVCRSGAGRGADLSLLQRPQGLPRQRQRLLQPARRRPVHRRHGRDRRDQE</sequence>
<accession>A0A164HTT7</accession>
<feature type="region of interest" description="Disordered" evidence="1">
    <location>
        <begin position="160"/>
        <end position="196"/>
    </location>
</feature>
<feature type="non-terminal residue" evidence="2">
    <location>
        <position position="196"/>
    </location>
</feature>
<gene>
    <name evidence="2" type="ORF">APZ42_003106</name>
</gene>
<dbReference type="Proteomes" id="UP000076858">
    <property type="component" value="Unassembled WGS sequence"/>
</dbReference>
<dbReference type="EMBL" id="LRGB01009515">
    <property type="protein sequence ID" value="KZS00557.1"/>
    <property type="molecule type" value="Genomic_DNA"/>
</dbReference>
<comment type="caution">
    <text evidence="2">The sequence shown here is derived from an EMBL/GenBank/DDBJ whole genome shotgun (WGS) entry which is preliminary data.</text>
</comment>
<feature type="compositionally biased region" description="Low complexity" evidence="1">
    <location>
        <begin position="161"/>
        <end position="178"/>
    </location>
</feature>
<evidence type="ECO:0000313" key="2">
    <source>
        <dbReference type="EMBL" id="KZS00557.1"/>
    </source>
</evidence>
<feature type="region of interest" description="Disordered" evidence="1">
    <location>
        <begin position="1"/>
        <end position="127"/>
    </location>
</feature>
<evidence type="ECO:0000313" key="3">
    <source>
        <dbReference type="Proteomes" id="UP000076858"/>
    </source>
</evidence>
<organism evidence="2 3">
    <name type="scientific">Daphnia magna</name>
    <dbReference type="NCBI Taxonomy" id="35525"/>
    <lineage>
        <taxon>Eukaryota</taxon>
        <taxon>Metazoa</taxon>
        <taxon>Ecdysozoa</taxon>
        <taxon>Arthropoda</taxon>
        <taxon>Crustacea</taxon>
        <taxon>Branchiopoda</taxon>
        <taxon>Diplostraca</taxon>
        <taxon>Cladocera</taxon>
        <taxon>Anomopoda</taxon>
        <taxon>Daphniidae</taxon>
        <taxon>Daphnia</taxon>
    </lineage>
</organism>
<evidence type="ECO:0000256" key="1">
    <source>
        <dbReference type="SAM" id="MobiDB-lite"/>
    </source>
</evidence>
<feature type="non-terminal residue" evidence="2">
    <location>
        <position position="1"/>
    </location>
</feature>
<feature type="compositionally biased region" description="Basic residues" evidence="1">
    <location>
        <begin position="179"/>
        <end position="190"/>
    </location>
</feature>
<dbReference type="AlphaFoldDB" id="A0A164HTT7"/>
<name>A0A164HTT7_9CRUS</name>
<keyword evidence="3" id="KW-1185">Reference proteome</keyword>
<feature type="compositionally biased region" description="Basic and acidic residues" evidence="1">
    <location>
        <begin position="117"/>
        <end position="127"/>
    </location>
</feature>
<protein>
    <submittedName>
        <fullName evidence="2">Oligopeptide-binding oppA-like protein</fullName>
    </submittedName>
</protein>
<proteinExistence type="predicted"/>